<keyword evidence="8 10" id="KW-0239">DNA-directed DNA polymerase</keyword>
<organism evidence="14 15">
    <name type="scientific">Helicobacter mastomyrinus</name>
    <dbReference type="NCBI Taxonomy" id="287948"/>
    <lineage>
        <taxon>Bacteria</taxon>
        <taxon>Pseudomonadati</taxon>
        <taxon>Campylobacterota</taxon>
        <taxon>Epsilonproteobacteria</taxon>
        <taxon>Campylobacterales</taxon>
        <taxon>Helicobacteraceae</taxon>
        <taxon>Helicobacter</taxon>
    </lineage>
</organism>
<comment type="similarity">
    <text evidence="2 10">Belongs to the beta sliding clamp family.</text>
</comment>
<evidence type="ECO:0000259" key="11">
    <source>
        <dbReference type="Pfam" id="PF00712"/>
    </source>
</evidence>
<dbReference type="PANTHER" id="PTHR30478">
    <property type="entry name" value="DNA POLYMERASE III SUBUNIT BETA"/>
    <property type="match status" value="1"/>
</dbReference>
<evidence type="ECO:0000256" key="1">
    <source>
        <dbReference type="ARBA" id="ARBA00004496"/>
    </source>
</evidence>
<comment type="subcellular location">
    <subcellularLocation>
        <location evidence="1 10">Cytoplasm</location>
    </subcellularLocation>
</comment>
<evidence type="ECO:0000256" key="5">
    <source>
        <dbReference type="ARBA" id="ARBA00022679"/>
    </source>
</evidence>
<comment type="subunit">
    <text evidence="10">Forms a ring-shaped head-to-tail homodimer around DNA.</text>
</comment>
<dbReference type="CDD" id="cd00140">
    <property type="entry name" value="beta_clamp"/>
    <property type="match status" value="1"/>
</dbReference>
<dbReference type="NCBIfam" id="TIGR00663">
    <property type="entry name" value="dnan"/>
    <property type="match status" value="1"/>
</dbReference>
<feature type="domain" description="DNA polymerase III beta sliding clamp central" evidence="12">
    <location>
        <begin position="131"/>
        <end position="240"/>
    </location>
</feature>
<dbReference type="GO" id="GO:0003887">
    <property type="term" value="F:DNA-directed DNA polymerase activity"/>
    <property type="evidence" value="ECO:0007669"/>
    <property type="project" value="UniProtKB-EC"/>
</dbReference>
<evidence type="ECO:0000259" key="13">
    <source>
        <dbReference type="Pfam" id="PF02768"/>
    </source>
</evidence>
<dbReference type="Gene3D" id="3.10.150.10">
    <property type="entry name" value="DNA Polymerase III, subunit A, domain 2"/>
    <property type="match status" value="3"/>
</dbReference>
<dbReference type="Pfam" id="PF02768">
    <property type="entry name" value="DNA_pol3_beta_3"/>
    <property type="match status" value="1"/>
</dbReference>
<sequence length="356" mass="40761">MKISLPKSLLESVLTNCQNFLDKRDRSQITSHIYFEAQNDTLIIRATDYEIWLESHINIPSISQGNATANGRQILDIIKNLKDGDVTIEIKQDSDSILHISQGKSKTKLPTFNADEFPKFPEYDTNKKIHIESTKFLNSIKKINPAVDTNNPKYELNGSLLDIKEYGFNFVATDTRRLALIEYKSQSVDTLPLVIPKKAINEILKLFIDNFEIYHNTTHLIIKNNEYTFYTKLINGKYPDYEKIIPKEFKHKIVLPKDKFIDALQFVKSLANNIKITLTPNEVLFESLNEESGEASTQIEVSTNIENLTLGINSKYILDFLSQIDGNEFTFCINEPNTPFVVINENFSTVIMPVIL</sequence>
<evidence type="ECO:0000256" key="10">
    <source>
        <dbReference type="PIRNR" id="PIRNR000804"/>
    </source>
</evidence>
<reference evidence="14 15" key="1">
    <citation type="submission" date="2024-02" db="EMBL/GenBank/DDBJ databases">
        <title>Genome and pathogenicity analysis of Helicobacter mastomyrinus isolated from mice.</title>
        <authorList>
            <person name="Zhu L."/>
        </authorList>
    </citation>
    <scope>NUCLEOTIDE SEQUENCE [LARGE SCALE GENOMIC DNA]</scope>
    <source>
        <strain evidence="14 15">Hm-17</strain>
    </source>
</reference>
<dbReference type="Pfam" id="PF00712">
    <property type="entry name" value="DNA_pol3_beta"/>
    <property type="match status" value="1"/>
</dbReference>
<feature type="domain" description="DNA polymerase III beta sliding clamp N-terminal" evidence="11">
    <location>
        <begin position="1"/>
        <end position="120"/>
    </location>
</feature>
<keyword evidence="9" id="KW-0238">DNA-binding</keyword>
<evidence type="ECO:0000313" key="15">
    <source>
        <dbReference type="Proteomes" id="UP001434737"/>
    </source>
</evidence>
<evidence type="ECO:0000256" key="3">
    <source>
        <dbReference type="ARBA" id="ARBA00021035"/>
    </source>
</evidence>
<keyword evidence="5 10" id="KW-0808">Transferase</keyword>
<evidence type="ECO:0000259" key="12">
    <source>
        <dbReference type="Pfam" id="PF02767"/>
    </source>
</evidence>
<keyword evidence="7 10" id="KW-0235">DNA replication</keyword>
<dbReference type="EMBL" id="CP145316">
    <property type="protein sequence ID" value="XAM17114.1"/>
    <property type="molecule type" value="Genomic_DNA"/>
</dbReference>
<evidence type="ECO:0000256" key="2">
    <source>
        <dbReference type="ARBA" id="ARBA00010752"/>
    </source>
</evidence>
<evidence type="ECO:0000256" key="4">
    <source>
        <dbReference type="ARBA" id="ARBA00022490"/>
    </source>
</evidence>
<protein>
    <recommendedName>
        <fullName evidence="3 10">Beta sliding clamp</fullName>
    </recommendedName>
</protein>
<keyword evidence="6 10" id="KW-0548">Nucleotidyltransferase</keyword>
<dbReference type="InterPro" id="IPR022637">
    <property type="entry name" value="DNA_polIII_beta_cen"/>
</dbReference>
<proteinExistence type="inferred from homology"/>
<evidence type="ECO:0000256" key="6">
    <source>
        <dbReference type="ARBA" id="ARBA00022695"/>
    </source>
</evidence>
<dbReference type="InterPro" id="IPR046938">
    <property type="entry name" value="DNA_clamp_sf"/>
</dbReference>
<evidence type="ECO:0000256" key="8">
    <source>
        <dbReference type="ARBA" id="ARBA00022932"/>
    </source>
</evidence>
<dbReference type="InterPro" id="IPR022634">
    <property type="entry name" value="DNA_polIII_beta_N"/>
</dbReference>
<gene>
    <name evidence="14" type="primary">dnaN</name>
    <name evidence="14" type="ORF">V3I05_05315</name>
</gene>
<keyword evidence="15" id="KW-1185">Reference proteome</keyword>
<evidence type="ECO:0000256" key="9">
    <source>
        <dbReference type="ARBA" id="ARBA00023125"/>
    </source>
</evidence>
<feature type="domain" description="DNA polymerase III beta sliding clamp C-terminal" evidence="13">
    <location>
        <begin position="243"/>
        <end position="354"/>
    </location>
</feature>
<evidence type="ECO:0000313" key="14">
    <source>
        <dbReference type="EMBL" id="XAM17114.1"/>
    </source>
</evidence>
<comment type="function">
    <text evidence="10">Confers DNA tethering and processivity to DNA polymerases and other proteins. Acts as a clamp, forming a ring around DNA (a reaction catalyzed by the clamp-loading complex) which diffuses in an ATP-independent manner freely and bidirectionally along dsDNA. Initially characterized for its ability to contact the catalytic subunit of DNA polymerase III (Pol III), a complex, multichain enzyme responsible for most of the replicative synthesis in bacteria; Pol III exhibits 3'-5' exonuclease proofreading activity. The beta chain is required for initiation of replication as well as for processivity of DNA replication.</text>
</comment>
<accession>A0ABZ3F1U9</accession>
<evidence type="ECO:0000256" key="7">
    <source>
        <dbReference type="ARBA" id="ARBA00022705"/>
    </source>
</evidence>
<dbReference type="PANTHER" id="PTHR30478:SF0">
    <property type="entry name" value="BETA SLIDING CLAMP"/>
    <property type="match status" value="1"/>
</dbReference>
<dbReference type="InterPro" id="IPR022635">
    <property type="entry name" value="DNA_polIII_beta_C"/>
</dbReference>
<name>A0ABZ3F1U9_9HELI</name>
<dbReference type="RefSeq" id="WP_300450476.1">
    <property type="nucleotide sequence ID" value="NZ_CP145316.1"/>
</dbReference>
<dbReference type="SUPFAM" id="SSF55979">
    <property type="entry name" value="DNA clamp"/>
    <property type="match status" value="3"/>
</dbReference>
<dbReference type="SMART" id="SM00480">
    <property type="entry name" value="POL3Bc"/>
    <property type="match status" value="1"/>
</dbReference>
<dbReference type="Proteomes" id="UP001434737">
    <property type="component" value="Chromosome"/>
</dbReference>
<keyword evidence="4 10" id="KW-0963">Cytoplasm</keyword>
<dbReference type="Pfam" id="PF02767">
    <property type="entry name" value="DNA_pol3_beta_2"/>
    <property type="match status" value="1"/>
</dbReference>
<dbReference type="InterPro" id="IPR001001">
    <property type="entry name" value="DNA_polIII_beta"/>
</dbReference>
<dbReference type="PIRSF" id="PIRSF000804">
    <property type="entry name" value="DNA_pol_III_b"/>
    <property type="match status" value="1"/>
</dbReference>